<proteinExistence type="predicted"/>
<dbReference type="InterPro" id="IPR056076">
    <property type="entry name" value="DUF7659"/>
</dbReference>
<dbReference type="Pfam" id="PF24692">
    <property type="entry name" value="DUF7659"/>
    <property type="match status" value="1"/>
</dbReference>
<protein>
    <submittedName>
        <fullName evidence="1">Uncharacterized protein</fullName>
    </submittedName>
</protein>
<dbReference type="EMBL" id="BK032641">
    <property type="protein sequence ID" value="DAF52689.1"/>
    <property type="molecule type" value="Genomic_DNA"/>
</dbReference>
<organism evidence="1">
    <name type="scientific">Myoviridae sp. ct7Mg7</name>
    <dbReference type="NCBI Taxonomy" id="2827661"/>
    <lineage>
        <taxon>Viruses</taxon>
        <taxon>Duplodnaviria</taxon>
        <taxon>Heunggongvirae</taxon>
        <taxon>Uroviricota</taxon>
        <taxon>Caudoviricetes</taxon>
    </lineage>
</organism>
<evidence type="ECO:0000313" key="1">
    <source>
        <dbReference type="EMBL" id="DAF52689.1"/>
    </source>
</evidence>
<reference evidence="1" key="1">
    <citation type="journal article" date="2021" name="Proc. Natl. Acad. Sci. U.S.A.">
        <title>A Catalog of Tens of Thousands of Viruses from Human Metagenomes Reveals Hidden Associations with Chronic Diseases.</title>
        <authorList>
            <person name="Tisza M.J."/>
            <person name="Buck C.B."/>
        </authorList>
    </citation>
    <scope>NUCLEOTIDE SEQUENCE</scope>
    <source>
        <strain evidence="1">Ct7Mg7</strain>
    </source>
</reference>
<name>A0A8S5SNW8_9CAUD</name>
<accession>A0A8S5SNW8</accession>
<sequence>MVTKTNVKITPDWDRDGFLVITNASTLKRYKELVDSKRSIRFEDFDMFCAFTDEQFNLGLKSIRPLNDGEKICSLGAGVFGTKDGIDRFFKAQRKTDDIIAEECNPQEVYYYEYNNYESCINFEGDLGAIRKVASIWGWKVARTIHRLSTCYTIDEIIAMK</sequence>